<reference evidence="2 3" key="1">
    <citation type="submission" date="2014-11" db="EMBL/GenBank/DDBJ databases">
        <authorList>
            <person name="Urmite Genomes Urmite Genomes"/>
        </authorList>
    </citation>
    <scope>NUCLEOTIDE SEQUENCE [LARGE SCALE GENOMIC DNA]</scope>
    <source>
        <strain evidence="2 3">Oc5</strain>
    </source>
</reference>
<name>A0A0A1MDI9_9BACI</name>
<dbReference type="SUPFAM" id="SSF55729">
    <property type="entry name" value="Acyl-CoA N-acyltransferases (Nat)"/>
    <property type="match status" value="1"/>
</dbReference>
<dbReference type="InterPro" id="IPR016181">
    <property type="entry name" value="Acyl_CoA_acyltransferase"/>
</dbReference>
<dbReference type="Proteomes" id="UP000040453">
    <property type="component" value="Unassembled WGS sequence"/>
</dbReference>
<evidence type="ECO:0000313" key="3">
    <source>
        <dbReference type="Proteomes" id="UP000040453"/>
    </source>
</evidence>
<dbReference type="GO" id="GO:0016747">
    <property type="term" value="F:acyltransferase activity, transferring groups other than amino-acyl groups"/>
    <property type="evidence" value="ECO:0007669"/>
    <property type="project" value="InterPro"/>
</dbReference>
<accession>A0A0A1MDI9</accession>
<sequence>MDIHIVRMTQKYAVEALCWKYEKPYDFYNNVLTTSAIVELLGGGYYAMVDSSHRLIGFFCTGRSAKVPAGDRNAAYIEDCVDLGLGMNPQLTGKGNGDSFLKRILHFIEQEHRGKAIRLTVASFNKRAIQLYEKNHFIKEHQFRYKGIEFITMKRNNPAI</sequence>
<evidence type="ECO:0000259" key="1">
    <source>
        <dbReference type="Pfam" id="PF00583"/>
    </source>
</evidence>
<dbReference type="EMBL" id="CDGG01000001">
    <property type="protein sequence ID" value="CEI83430.1"/>
    <property type="molecule type" value="Genomic_DNA"/>
</dbReference>
<dbReference type="InterPro" id="IPR000182">
    <property type="entry name" value="GNAT_dom"/>
</dbReference>
<evidence type="ECO:0000313" key="2">
    <source>
        <dbReference type="EMBL" id="CEI83430.1"/>
    </source>
</evidence>
<feature type="domain" description="N-acetyltransferase" evidence="1">
    <location>
        <begin position="41"/>
        <end position="137"/>
    </location>
</feature>
<dbReference type="Gene3D" id="3.40.630.30">
    <property type="match status" value="1"/>
</dbReference>
<protein>
    <recommendedName>
        <fullName evidence="1">N-acetyltransferase domain-containing protein</fullName>
    </recommendedName>
</protein>
<dbReference type="AlphaFoldDB" id="A0A0A1MDI9"/>
<dbReference type="RefSeq" id="WP_042533689.1">
    <property type="nucleotide sequence ID" value="NZ_CAXOIH010000017.1"/>
</dbReference>
<keyword evidence="3" id="KW-1185">Reference proteome</keyword>
<dbReference type="Pfam" id="PF00583">
    <property type="entry name" value="Acetyltransf_1"/>
    <property type="match status" value="1"/>
</dbReference>
<proteinExistence type="predicted"/>
<gene>
    <name evidence="2" type="ORF">BN997_03339</name>
</gene>
<dbReference type="OrthoDB" id="423921at2"/>
<organism evidence="2 3">
    <name type="scientific">Oceanobacillus oncorhynchi</name>
    <dbReference type="NCBI Taxonomy" id="545501"/>
    <lineage>
        <taxon>Bacteria</taxon>
        <taxon>Bacillati</taxon>
        <taxon>Bacillota</taxon>
        <taxon>Bacilli</taxon>
        <taxon>Bacillales</taxon>
        <taxon>Bacillaceae</taxon>
        <taxon>Oceanobacillus</taxon>
    </lineage>
</organism>
<dbReference type="STRING" id="545501.BN997_03339"/>